<protein>
    <recommendedName>
        <fullName evidence="1">Sugar fermentation stimulation protein homolog</fullName>
    </recommendedName>
</protein>
<dbReference type="PANTHER" id="PTHR30545">
    <property type="entry name" value="SUGAR FERMENTATION STIMULATION PROTEIN A"/>
    <property type="match status" value="1"/>
</dbReference>
<evidence type="ECO:0000259" key="2">
    <source>
        <dbReference type="Pfam" id="PF03749"/>
    </source>
</evidence>
<name>A0A8J3B6N3_9BACI</name>
<dbReference type="RefSeq" id="WP_188816930.1">
    <property type="nucleotide sequence ID" value="NZ_BMOF01000013.1"/>
</dbReference>
<dbReference type="CDD" id="cd22359">
    <property type="entry name" value="SfsA-like_bacterial"/>
    <property type="match status" value="1"/>
</dbReference>
<organism evidence="4 5">
    <name type="scientific">Calditerricola satsumensis</name>
    <dbReference type="NCBI Taxonomy" id="373054"/>
    <lineage>
        <taxon>Bacteria</taxon>
        <taxon>Bacillati</taxon>
        <taxon>Bacillota</taxon>
        <taxon>Bacilli</taxon>
        <taxon>Bacillales</taxon>
        <taxon>Bacillaceae</taxon>
        <taxon>Calditerricola</taxon>
    </lineage>
</organism>
<dbReference type="Pfam" id="PF17746">
    <property type="entry name" value="SfsA_N"/>
    <property type="match status" value="1"/>
</dbReference>
<dbReference type="Proteomes" id="UP000637720">
    <property type="component" value="Unassembled WGS sequence"/>
</dbReference>
<dbReference type="NCBIfam" id="TIGR00230">
    <property type="entry name" value="sfsA"/>
    <property type="match status" value="1"/>
</dbReference>
<dbReference type="InterPro" id="IPR005224">
    <property type="entry name" value="SfsA"/>
</dbReference>
<gene>
    <name evidence="1 4" type="primary">sfsA</name>
    <name evidence="4" type="ORF">GCM10007043_09460</name>
</gene>
<dbReference type="HAMAP" id="MF_00095">
    <property type="entry name" value="SfsA"/>
    <property type="match status" value="1"/>
</dbReference>
<dbReference type="Pfam" id="PF03749">
    <property type="entry name" value="SfsA"/>
    <property type="match status" value="1"/>
</dbReference>
<proteinExistence type="inferred from homology"/>
<reference evidence="4" key="2">
    <citation type="submission" date="2020-09" db="EMBL/GenBank/DDBJ databases">
        <authorList>
            <person name="Sun Q."/>
            <person name="Ohkuma M."/>
        </authorList>
    </citation>
    <scope>NUCLEOTIDE SEQUENCE</scope>
    <source>
        <strain evidence="4">JCM 14719</strain>
    </source>
</reference>
<feature type="domain" description="Sugar fermentation stimulation protein C-terminal" evidence="2">
    <location>
        <begin position="83"/>
        <end position="217"/>
    </location>
</feature>
<dbReference type="AlphaFoldDB" id="A0A8J3B6N3"/>
<dbReference type="Gene3D" id="3.40.1350.60">
    <property type="match status" value="1"/>
</dbReference>
<dbReference type="Gene3D" id="2.40.50.580">
    <property type="match status" value="1"/>
</dbReference>
<dbReference type="PANTHER" id="PTHR30545:SF2">
    <property type="entry name" value="SUGAR FERMENTATION STIMULATION PROTEIN A"/>
    <property type="match status" value="1"/>
</dbReference>
<feature type="domain" description="SfsA N-terminal OB" evidence="3">
    <location>
        <begin position="14"/>
        <end position="79"/>
    </location>
</feature>
<dbReference type="GO" id="GO:0003677">
    <property type="term" value="F:DNA binding"/>
    <property type="evidence" value="ECO:0007669"/>
    <property type="project" value="InterPro"/>
</dbReference>
<evidence type="ECO:0000256" key="1">
    <source>
        <dbReference type="HAMAP-Rule" id="MF_00095"/>
    </source>
</evidence>
<dbReference type="EMBL" id="BMOF01000013">
    <property type="protein sequence ID" value="GGJ97695.1"/>
    <property type="molecule type" value="Genomic_DNA"/>
</dbReference>
<keyword evidence="5" id="KW-1185">Reference proteome</keyword>
<comment type="similarity">
    <text evidence="1">Belongs to the SfsA family.</text>
</comment>
<evidence type="ECO:0000313" key="5">
    <source>
        <dbReference type="Proteomes" id="UP000637720"/>
    </source>
</evidence>
<evidence type="ECO:0000259" key="3">
    <source>
        <dbReference type="Pfam" id="PF17746"/>
    </source>
</evidence>
<dbReference type="InterPro" id="IPR040452">
    <property type="entry name" value="SfsA_C"/>
</dbReference>
<dbReference type="InterPro" id="IPR041465">
    <property type="entry name" value="SfsA_N"/>
</dbReference>
<evidence type="ECO:0000313" key="4">
    <source>
        <dbReference type="EMBL" id="GGJ97695.1"/>
    </source>
</evidence>
<comment type="caution">
    <text evidence="4">The sequence shown here is derived from an EMBL/GenBank/DDBJ whole genome shotgun (WGS) entry which is preliminary data.</text>
</comment>
<accession>A0A8J3B6N3</accession>
<reference evidence="4" key="1">
    <citation type="journal article" date="2014" name="Int. J. Syst. Evol. Microbiol.">
        <title>Complete genome sequence of Corynebacterium casei LMG S-19264T (=DSM 44701T), isolated from a smear-ripened cheese.</title>
        <authorList>
            <consortium name="US DOE Joint Genome Institute (JGI-PGF)"/>
            <person name="Walter F."/>
            <person name="Albersmeier A."/>
            <person name="Kalinowski J."/>
            <person name="Ruckert C."/>
        </authorList>
    </citation>
    <scope>NUCLEOTIDE SEQUENCE</scope>
    <source>
        <strain evidence="4">JCM 14719</strain>
    </source>
</reference>
<sequence length="230" mass="25085">MDLRFAELVPATFVRRLNRFVAEVDRDGERMPVHVPSTGRLDTVLVPGRSCFLRPGKGRARRYPYSLFLVRAPESWVCIDALVANAVAEALLVAGRVPGVPAGDVRREVAWCGHRVDFAVSAEGRLHLIEVKSVNLAVARLALFPDAPTERGTRHLRALQEAQQRDAAQAHVLFVVQRADADAFAPHEAVDPAFAQALRALAAAGANVQAVRTRVSPLGLSVAEWLPVRL</sequence>